<keyword evidence="2" id="KW-1185">Reference proteome</keyword>
<dbReference type="AlphaFoldDB" id="N9VBJ7"/>
<name>N9VBJ7_9BACT</name>
<comment type="caution">
    <text evidence="1">The sequence shown here is derived from an EMBL/GenBank/DDBJ whole genome shotgun (WGS) entry which is preliminary data.</text>
</comment>
<dbReference type="Proteomes" id="UP000013220">
    <property type="component" value="Unassembled WGS sequence"/>
</dbReference>
<gene>
    <name evidence="1" type="ORF">MBVG_7150</name>
</gene>
<evidence type="ECO:0000313" key="1">
    <source>
        <dbReference type="EMBL" id="ENY68776.1"/>
    </source>
</evidence>
<sequence>MVFSKFFLFFSLITNELGKKTNQNIEFNYFLKNAILAIKSRKNAFFVTTSFGV</sequence>
<dbReference type="EMBL" id="AORH01000035">
    <property type="protein sequence ID" value="ENY68776.1"/>
    <property type="molecule type" value="Genomic_DNA"/>
</dbReference>
<protein>
    <submittedName>
        <fullName evidence="1">Uncharacterized protein</fullName>
    </submittedName>
</protein>
<proteinExistence type="predicted"/>
<evidence type="ECO:0000313" key="2">
    <source>
        <dbReference type="Proteomes" id="UP000013220"/>
    </source>
</evidence>
<dbReference type="PATRIC" id="fig|1188235.3.peg.712"/>
<accession>N9VBJ7</accession>
<dbReference type="STRING" id="1188235.MBVG_7150"/>
<organism evidence="1 2">
    <name type="scientific">Mycoplasmopsis bovigenitalium 51080</name>
    <dbReference type="NCBI Taxonomy" id="1188235"/>
    <lineage>
        <taxon>Bacteria</taxon>
        <taxon>Bacillati</taxon>
        <taxon>Mycoplasmatota</taxon>
        <taxon>Mycoplasmoidales</taxon>
        <taxon>Metamycoplasmataceae</taxon>
        <taxon>Mycoplasmopsis</taxon>
    </lineage>
</organism>
<reference evidence="1 2" key="1">
    <citation type="journal article" date="2013" name="Genome Announc.">
        <title>Draft Genome Sequences of Mycoplasma alkalescens, Mycoplasma arginini, and Mycoplasma bovigenitalium, Three Species with Equivocal Pathogenic Status for Cattle.</title>
        <authorList>
            <person name="Manso-Silvan L."/>
            <person name="Tardy F."/>
            <person name="Baranowski E."/>
            <person name="Barre A."/>
            <person name="Blanchard A."/>
            <person name="Breton M."/>
            <person name="Couture C."/>
            <person name="Citti C."/>
            <person name="Dordet-Frisoni E."/>
            <person name="Dupuy V."/>
            <person name="Gaurivaud P."/>
            <person name="Jacob D."/>
            <person name="Lemaitre C."/>
            <person name="Nikolski M."/>
            <person name="Nouvel L.X."/>
            <person name="Poumarat F."/>
            <person name="Thebault P."/>
            <person name="Theil S."/>
            <person name="Thiaucourt F."/>
            <person name="Sirand-Pugnet P."/>
        </authorList>
    </citation>
    <scope>NUCLEOTIDE SEQUENCE [LARGE SCALE GENOMIC DNA]</scope>
    <source>
        <strain evidence="1 2">51080</strain>
    </source>
</reference>